<reference evidence="1" key="1">
    <citation type="submission" date="2021-01" db="EMBL/GenBank/DDBJ databases">
        <authorList>
            <person name="Corre E."/>
            <person name="Pelletier E."/>
            <person name="Niang G."/>
            <person name="Scheremetjew M."/>
            <person name="Finn R."/>
            <person name="Kale V."/>
            <person name="Holt S."/>
            <person name="Cochrane G."/>
            <person name="Meng A."/>
            <person name="Brown T."/>
            <person name="Cohen L."/>
        </authorList>
    </citation>
    <scope>NUCLEOTIDE SEQUENCE</scope>
    <source>
        <strain evidence="1">CCAP1064/1</strain>
    </source>
</reference>
<dbReference type="AlphaFoldDB" id="A0A6T8MTF0"/>
<evidence type="ECO:0000313" key="1">
    <source>
        <dbReference type="EMBL" id="CAD8421438.1"/>
    </source>
</evidence>
<proteinExistence type="predicted"/>
<evidence type="ECO:0000313" key="2">
    <source>
        <dbReference type="EMBL" id="CAD8421440.1"/>
    </source>
</evidence>
<dbReference type="EMBL" id="HBEL01037737">
    <property type="protein sequence ID" value="CAD8421440.1"/>
    <property type="molecule type" value="Transcribed_RNA"/>
</dbReference>
<sequence>MARQVVLVFRLEDLFLDLSSRYFASGRFSNAALFVGPPSLSTEVVRVSSPNFHFRIIQRSLIWGILRCSFAAKPIFSSKFAGDGFKSTRCLNLVTFDRV</sequence>
<organism evidence="1">
    <name type="scientific">Proboscia inermis</name>
    <dbReference type="NCBI Taxonomy" id="420281"/>
    <lineage>
        <taxon>Eukaryota</taxon>
        <taxon>Sar</taxon>
        <taxon>Stramenopiles</taxon>
        <taxon>Ochrophyta</taxon>
        <taxon>Bacillariophyta</taxon>
        <taxon>Coscinodiscophyceae</taxon>
        <taxon>Rhizosoleniophycidae</taxon>
        <taxon>Rhizosoleniales</taxon>
        <taxon>Rhizosoleniaceae</taxon>
        <taxon>Proboscia</taxon>
    </lineage>
</organism>
<dbReference type="EMBL" id="HBEL01037735">
    <property type="protein sequence ID" value="CAD8421438.1"/>
    <property type="molecule type" value="Transcribed_RNA"/>
</dbReference>
<gene>
    <name evidence="1" type="ORF">PINE0816_LOCUS17592</name>
    <name evidence="2" type="ORF">PINE0816_LOCUS17594</name>
</gene>
<name>A0A6T8MTF0_9STRA</name>
<accession>A0A6T8MTF0</accession>
<protein>
    <submittedName>
        <fullName evidence="1">Uncharacterized protein</fullName>
    </submittedName>
</protein>